<dbReference type="Pfam" id="PF00487">
    <property type="entry name" value="FA_desaturase"/>
    <property type="match status" value="1"/>
</dbReference>
<evidence type="ECO:0000256" key="6">
    <source>
        <dbReference type="ARBA" id="ARBA00023002"/>
    </source>
</evidence>
<keyword evidence="9 11" id="KW-0472">Membrane</keyword>
<dbReference type="InterPro" id="IPR005804">
    <property type="entry name" value="FA_desaturase_dom"/>
</dbReference>
<dbReference type="EMBL" id="CP002601">
    <property type="protein sequence ID" value="AEA65471.1"/>
    <property type="molecule type" value="Genomic_DNA"/>
</dbReference>
<feature type="compositionally biased region" description="Polar residues" evidence="10">
    <location>
        <begin position="1"/>
        <end position="16"/>
    </location>
</feature>
<keyword evidence="13" id="KW-0614">Plasmid</keyword>
<keyword evidence="8" id="KW-0443">Lipid metabolism</keyword>
<keyword evidence="4" id="KW-0276">Fatty acid metabolism</keyword>
<dbReference type="GO" id="GO:0016717">
    <property type="term" value="F:oxidoreductase activity, acting on paired donors, with oxidation of a pair of donors resulting in the reduction of molecular oxygen to two molecules of water"/>
    <property type="evidence" value="ECO:0007669"/>
    <property type="project" value="InterPro"/>
</dbReference>
<proteinExistence type="inferred from homology"/>
<evidence type="ECO:0000256" key="9">
    <source>
        <dbReference type="ARBA" id="ARBA00023136"/>
    </source>
</evidence>
<keyword evidence="6" id="KW-0560">Oxidoreductase</keyword>
<evidence type="ECO:0000256" key="8">
    <source>
        <dbReference type="ARBA" id="ARBA00023098"/>
    </source>
</evidence>
<dbReference type="GO" id="GO:0016020">
    <property type="term" value="C:membrane"/>
    <property type="evidence" value="ECO:0007669"/>
    <property type="project" value="UniProtKB-SubCell"/>
</dbReference>
<dbReference type="AlphaFoldDB" id="F2LRH7"/>
<comment type="similarity">
    <text evidence="2">Belongs to the fatty acid desaturase type 2 family.</text>
</comment>
<feature type="transmembrane region" description="Helical" evidence="11">
    <location>
        <begin position="58"/>
        <end position="80"/>
    </location>
</feature>
<keyword evidence="7" id="KW-0408">Iron</keyword>
<keyword evidence="14" id="KW-1185">Reference proteome</keyword>
<feature type="domain" description="Fatty acid desaturase" evidence="12">
    <location>
        <begin position="61"/>
        <end position="271"/>
    </location>
</feature>
<dbReference type="PRINTS" id="PR00075">
    <property type="entry name" value="FACDDSATRASE"/>
</dbReference>
<feature type="transmembrane region" description="Helical" evidence="11">
    <location>
        <begin position="33"/>
        <end position="52"/>
    </location>
</feature>
<organism evidence="13 14">
    <name type="scientific">Burkholderia gladioli (strain BSR3)</name>
    <dbReference type="NCBI Taxonomy" id="999541"/>
    <lineage>
        <taxon>Bacteria</taxon>
        <taxon>Pseudomonadati</taxon>
        <taxon>Pseudomonadota</taxon>
        <taxon>Betaproteobacteria</taxon>
        <taxon>Burkholderiales</taxon>
        <taxon>Burkholderiaceae</taxon>
        <taxon>Burkholderia</taxon>
    </lineage>
</organism>
<geneLocation type="plasmid" evidence="13 14">
    <name>bgla_1p</name>
</geneLocation>
<dbReference type="GO" id="GO:0006631">
    <property type="term" value="P:fatty acid metabolic process"/>
    <property type="evidence" value="ECO:0007669"/>
    <property type="project" value="UniProtKB-KW"/>
</dbReference>
<dbReference type="PANTHER" id="PTHR11351:SF3">
    <property type="entry name" value="BLL4393 PROTEIN"/>
    <property type="match status" value="1"/>
</dbReference>
<evidence type="ECO:0000256" key="5">
    <source>
        <dbReference type="ARBA" id="ARBA00022989"/>
    </source>
</evidence>
<evidence type="ECO:0000256" key="1">
    <source>
        <dbReference type="ARBA" id="ARBA00004141"/>
    </source>
</evidence>
<evidence type="ECO:0000256" key="2">
    <source>
        <dbReference type="ARBA" id="ARBA00008749"/>
    </source>
</evidence>
<reference evidence="13 14" key="1">
    <citation type="journal article" date="2011" name="J. Bacteriol.">
        <title>Complete genome sequence of Burkholderia gladioli BSR3.</title>
        <authorList>
            <person name="Seo Y.S."/>
            <person name="Lim J."/>
            <person name="Choi B.S."/>
            <person name="Kim H."/>
            <person name="Goo E."/>
            <person name="Lee B."/>
            <person name="Lim J.S."/>
            <person name="Choi I.Y."/>
            <person name="Moon J.S."/>
            <person name="Kim J."/>
            <person name="Hwang I."/>
        </authorList>
    </citation>
    <scope>NUCLEOTIDE SEQUENCE [LARGE SCALE GENOMIC DNA]</scope>
    <source>
        <strain evidence="14">BSR3</strain>
    </source>
</reference>
<gene>
    <name evidence="13" type="ordered locus">bgla_1p0660</name>
</gene>
<evidence type="ECO:0000313" key="13">
    <source>
        <dbReference type="EMBL" id="AEA65471.1"/>
    </source>
</evidence>
<feature type="region of interest" description="Disordered" evidence="10">
    <location>
        <begin position="1"/>
        <end position="20"/>
    </location>
</feature>
<evidence type="ECO:0000313" key="14">
    <source>
        <dbReference type="Proteomes" id="UP000008316"/>
    </source>
</evidence>
<comment type="subcellular location">
    <subcellularLocation>
        <location evidence="1">Membrane</location>
        <topology evidence="1">Multi-pass membrane protein</topology>
    </subcellularLocation>
</comment>
<feature type="transmembrane region" description="Helical" evidence="11">
    <location>
        <begin position="92"/>
        <end position="113"/>
    </location>
</feature>
<evidence type="ECO:0000256" key="10">
    <source>
        <dbReference type="SAM" id="MobiDB-lite"/>
    </source>
</evidence>
<keyword evidence="3 11" id="KW-0812">Transmembrane</keyword>
<accession>F2LRH7</accession>
<dbReference type="HOGENOM" id="CLU_027359_1_1_4"/>
<keyword evidence="5 11" id="KW-1133">Transmembrane helix</keyword>
<dbReference type="PANTHER" id="PTHR11351">
    <property type="entry name" value="ACYL-COA DESATURASE"/>
    <property type="match status" value="1"/>
</dbReference>
<dbReference type="CDD" id="cd03505">
    <property type="entry name" value="Delta9-FADS-like"/>
    <property type="match status" value="1"/>
</dbReference>
<evidence type="ECO:0000256" key="7">
    <source>
        <dbReference type="ARBA" id="ARBA00023004"/>
    </source>
</evidence>
<dbReference type="KEGG" id="bgd:bgla_1p0660"/>
<sequence length="317" mass="35043">MQPSPSSPRESATRRQPPTLAASGGRLVQRAHAGLIVLVPTLAALYGAREIADGTVRAWQWALLASAGFLTILAITVGFHRLLTHRAFQTGSVLRAGLAILGCMAAQGPPLYWVGNHRRHHRCVDSGADPHSPLTDGERRLGLWRGFWHAHSGWTFRHDLVNSLHYCPDLLQDPVVRWVGRHYFKWVGAGIAMPGLLGLAFDASWHGLLDGALWGGPIRLFVTYHLTNGINSAAHLWGYQRYPTGDSSRNNWLLGIFALGEGWHNNHHADGSAALFARTWYELDTGGVFILLLERLGLAWGVRRPCKRDHEPQSPRG</sequence>
<evidence type="ECO:0000256" key="11">
    <source>
        <dbReference type="SAM" id="Phobius"/>
    </source>
</evidence>
<evidence type="ECO:0000256" key="4">
    <source>
        <dbReference type="ARBA" id="ARBA00022832"/>
    </source>
</evidence>
<evidence type="ECO:0000256" key="3">
    <source>
        <dbReference type="ARBA" id="ARBA00022692"/>
    </source>
</evidence>
<protein>
    <submittedName>
        <fullName evidence="13">Fatty acid desaturase</fullName>
    </submittedName>
</protein>
<dbReference type="InterPro" id="IPR015876">
    <property type="entry name" value="Acyl-CoA_DS"/>
</dbReference>
<evidence type="ECO:0000259" key="12">
    <source>
        <dbReference type="Pfam" id="PF00487"/>
    </source>
</evidence>
<dbReference type="Proteomes" id="UP000008316">
    <property type="component" value="Plasmid bgla_1p"/>
</dbReference>
<dbReference type="RefSeq" id="WP_013699853.1">
    <property type="nucleotide sequence ID" value="NC_015382.1"/>
</dbReference>
<name>F2LRH7_BURGS</name>